<evidence type="ECO:0000313" key="3">
    <source>
        <dbReference type="Proteomes" id="UP000887159"/>
    </source>
</evidence>
<name>A0A8X6SXN6_TRICX</name>
<dbReference type="EMBL" id="BMAU01021338">
    <property type="protein sequence ID" value="GFY16236.1"/>
    <property type="molecule type" value="Genomic_DNA"/>
</dbReference>
<accession>A0A8X6SXN6</accession>
<reference evidence="2" key="1">
    <citation type="submission" date="2020-08" db="EMBL/GenBank/DDBJ databases">
        <title>Multicomponent nature underlies the extraordinary mechanical properties of spider dragline silk.</title>
        <authorList>
            <person name="Kono N."/>
            <person name="Nakamura H."/>
            <person name="Mori M."/>
            <person name="Yoshida Y."/>
            <person name="Ohtoshi R."/>
            <person name="Malay A.D."/>
            <person name="Moran D.A.P."/>
            <person name="Tomita M."/>
            <person name="Numata K."/>
            <person name="Arakawa K."/>
        </authorList>
    </citation>
    <scope>NUCLEOTIDE SEQUENCE</scope>
</reference>
<protein>
    <submittedName>
        <fullName evidence="2">Uncharacterized protein</fullName>
    </submittedName>
</protein>
<dbReference type="AlphaFoldDB" id="A0A8X6SXN6"/>
<organism evidence="2 3">
    <name type="scientific">Trichonephila clavipes</name>
    <name type="common">Golden silk orbweaver</name>
    <name type="synonym">Nephila clavipes</name>
    <dbReference type="NCBI Taxonomy" id="2585209"/>
    <lineage>
        <taxon>Eukaryota</taxon>
        <taxon>Metazoa</taxon>
        <taxon>Ecdysozoa</taxon>
        <taxon>Arthropoda</taxon>
        <taxon>Chelicerata</taxon>
        <taxon>Arachnida</taxon>
        <taxon>Araneae</taxon>
        <taxon>Araneomorphae</taxon>
        <taxon>Entelegynae</taxon>
        <taxon>Araneoidea</taxon>
        <taxon>Nephilidae</taxon>
        <taxon>Trichonephila</taxon>
    </lineage>
</organism>
<dbReference type="Proteomes" id="UP000887159">
    <property type="component" value="Unassembled WGS sequence"/>
</dbReference>
<sequence>MNGITAIRRDAIHLHSHGIPARQTLNAEYCCQFQQPHLVQQCFSNCGARPLGSAITLRDNYFIGRHSGTGSTFTTGLVSSRTIRRRLSEGHLGLRCPLRVLPLTPPPSTPPFGVVPGTRNLDCSGMEPGRL</sequence>
<comment type="caution">
    <text evidence="2">The sequence shown here is derived from an EMBL/GenBank/DDBJ whole genome shotgun (WGS) entry which is preliminary data.</text>
</comment>
<evidence type="ECO:0000256" key="1">
    <source>
        <dbReference type="SAM" id="MobiDB-lite"/>
    </source>
</evidence>
<evidence type="ECO:0000313" key="2">
    <source>
        <dbReference type="EMBL" id="GFY16236.1"/>
    </source>
</evidence>
<proteinExistence type="predicted"/>
<feature type="region of interest" description="Disordered" evidence="1">
    <location>
        <begin position="109"/>
        <end position="131"/>
    </location>
</feature>
<gene>
    <name evidence="2" type="ORF">TNCV_2348811</name>
</gene>
<keyword evidence="3" id="KW-1185">Reference proteome</keyword>